<dbReference type="Gramene" id="OBART10G10350.1">
    <property type="protein sequence ID" value="OBART10G10350.1"/>
    <property type="gene ID" value="OBART10G10350"/>
</dbReference>
<organism evidence="1">
    <name type="scientific">Oryza barthii</name>
    <dbReference type="NCBI Taxonomy" id="65489"/>
    <lineage>
        <taxon>Eukaryota</taxon>
        <taxon>Viridiplantae</taxon>
        <taxon>Streptophyta</taxon>
        <taxon>Embryophyta</taxon>
        <taxon>Tracheophyta</taxon>
        <taxon>Spermatophyta</taxon>
        <taxon>Magnoliopsida</taxon>
        <taxon>Liliopsida</taxon>
        <taxon>Poales</taxon>
        <taxon>Poaceae</taxon>
        <taxon>BOP clade</taxon>
        <taxon>Oryzoideae</taxon>
        <taxon>Oryzeae</taxon>
        <taxon>Oryzinae</taxon>
        <taxon>Oryza</taxon>
    </lineage>
</organism>
<dbReference type="EnsemblPlants" id="OBART10G10350.1">
    <property type="protein sequence ID" value="OBART10G10350.1"/>
    <property type="gene ID" value="OBART10G10350"/>
</dbReference>
<dbReference type="PaxDb" id="65489-OBART10G10350.1"/>
<protein>
    <submittedName>
        <fullName evidence="1">Uncharacterized protein</fullName>
    </submittedName>
</protein>
<dbReference type="AlphaFoldDB" id="A0A0D3HDS8"/>
<proteinExistence type="predicted"/>
<dbReference type="HOGENOM" id="CLU_2187962_0_0_1"/>
<accession>A0A0D3HDS8</accession>
<evidence type="ECO:0000313" key="2">
    <source>
        <dbReference type="Proteomes" id="UP000026960"/>
    </source>
</evidence>
<reference evidence="1" key="1">
    <citation type="journal article" date="2009" name="Rice">
        <title>De Novo Next Generation Sequencing of Plant Genomes.</title>
        <authorList>
            <person name="Rounsley S."/>
            <person name="Marri P.R."/>
            <person name="Yu Y."/>
            <person name="He R."/>
            <person name="Sisneros N."/>
            <person name="Goicoechea J.L."/>
            <person name="Lee S.J."/>
            <person name="Angelova A."/>
            <person name="Kudrna D."/>
            <person name="Luo M."/>
            <person name="Affourtit J."/>
            <person name="Desany B."/>
            <person name="Knight J."/>
            <person name="Niazi F."/>
            <person name="Egholm M."/>
            <person name="Wing R.A."/>
        </authorList>
    </citation>
    <scope>NUCLEOTIDE SEQUENCE [LARGE SCALE GENOMIC DNA]</scope>
    <source>
        <strain evidence="1">cv. IRGC 105608</strain>
    </source>
</reference>
<keyword evidence="2" id="KW-1185">Reference proteome</keyword>
<evidence type="ECO:0000313" key="1">
    <source>
        <dbReference type="EnsemblPlants" id="OBART10G10350.1"/>
    </source>
</evidence>
<name>A0A0D3HDS8_9ORYZ</name>
<reference evidence="1" key="2">
    <citation type="submission" date="2015-03" db="UniProtKB">
        <authorList>
            <consortium name="EnsemblPlants"/>
        </authorList>
    </citation>
    <scope>IDENTIFICATION</scope>
</reference>
<sequence length="109" mass="12920">MFCWGMHSDILDKWSITTCVPTHSHMIPDISSIHSIWYVSLYFRYKLHSGSMINMRQILNLRPNKVFQTIWKEKPDGTVKRDIKIQKGSTIRETEKHYGIIHYLTRLNG</sequence>
<dbReference type="Proteomes" id="UP000026960">
    <property type="component" value="Chromosome 10"/>
</dbReference>